<dbReference type="PANTHER" id="PTHR43103:SF3">
    <property type="entry name" value="ADP-L-GLYCERO-D-MANNO-HEPTOSE-6-EPIMERASE"/>
    <property type="match status" value="1"/>
</dbReference>
<gene>
    <name evidence="5" type="ORF">VKT23_006523</name>
</gene>
<keyword evidence="3" id="KW-0732">Signal</keyword>
<dbReference type="Gene3D" id="3.40.50.720">
    <property type="entry name" value="NAD(P)-binding Rossmann-like Domain"/>
    <property type="match status" value="1"/>
</dbReference>
<evidence type="ECO:0000313" key="6">
    <source>
        <dbReference type="Proteomes" id="UP001498398"/>
    </source>
</evidence>
<keyword evidence="1" id="KW-0521">NADP</keyword>
<dbReference type="SUPFAM" id="SSF51735">
    <property type="entry name" value="NAD(P)-binding Rossmann-fold domains"/>
    <property type="match status" value="1"/>
</dbReference>
<dbReference type="Pfam" id="PF01370">
    <property type="entry name" value="Epimerase"/>
    <property type="match status" value="1"/>
</dbReference>
<evidence type="ECO:0000313" key="5">
    <source>
        <dbReference type="EMBL" id="KAK7464356.1"/>
    </source>
</evidence>
<evidence type="ECO:0000256" key="3">
    <source>
        <dbReference type="SAM" id="SignalP"/>
    </source>
</evidence>
<protein>
    <recommendedName>
        <fullName evidence="4">NAD-dependent epimerase/dehydratase domain-containing protein</fullName>
    </recommendedName>
</protein>
<dbReference type="Gene3D" id="3.90.25.10">
    <property type="entry name" value="UDP-galactose 4-epimerase, domain 1"/>
    <property type="match status" value="1"/>
</dbReference>
<evidence type="ECO:0000256" key="2">
    <source>
        <dbReference type="ARBA" id="ARBA00023277"/>
    </source>
</evidence>
<comment type="caution">
    <text evidence="5">The sequence shown here is derived from an EMBL/GenBank/DDBJ whole genome shotgun (WGS) entry which is preliminary data.</text>
</comment>
<keyword evidence="6" id="KW-1185">Reference proteome</keyword>
<organism evidence="5 6">
    <name type="scientific">Marasmiellus scandens</name>
    <dbReference type="NCBI Taxonomy" id="2682957"/>
    <lineage>
        <taxon>Eukaryota</taxon>
        <taxon>Fungi</taxon>
        <taxon>Dikarya</taxon>
        <taxon>Basidiomycota</taxon>
        <taxon>Agaricomycotina</taxon>
        <taxon>Agaricomycetes</taxon>
        <taxon>Agaricomycetidae</taxon>
        <taxon>Agaricales</taxon>
        <taxon>Marasmiineae</taxon>
        <taxon>Omphalotaceae</taxon>
        <taxon>Marasmiellus</taxon>
    </lineage>
</organism>
<proteinExistence type="predicted"/>
<dbReference type="CDD" id="cd05238">
    <property type="entry name" value="Gne_like_SDR_e"/>
    <property type="match status" value="1"/>
</dbReference>
<name>A0ABR1JQK2_9AGAR</name>
<sequence length="351" mass="38110">MSVTTSKNVVLVTGAAGFLGSLVAQAVQDDPKTPDVHLILADIVEPTAPPNAKDALTLKVDLTELSEIEKLFETKLGVPDTVYCLHGIMSRGSEDNFDFGLKVNIDSVRELLQATRKYGHSTGTLIKFIFTSSLAVYGGPLPEIIVPSTIATPEGAYGVAKLCSELFINEYTRRRYVNGRILRLPTIAVRSGAPAAATSSFISSIIREPMKGIPTVCPIGNSLDSPELDLALWISSPRTVVQNLVIAKHIPDDKFLAHTRVVCAPGFTTTVREELEALQAVSGKVTLQSGEEVDVLKLIEFKDDLTNRRIVASWPARFDNAYARSLGFVVDEGGMIGVVEEFQRDLERAKV</sequence>
<dbReference type="InterPro" id="IPR036291">
    <property type="entry name" value="NAD(P)-bd_dom_sf"/>
</dbReference>
<dbReference type="PANTHER" id="PTHR43103">
    <property type="entry name" value="NUCLEOSIDE-DIPHOSPHATE-SUGAR EPIMERASE"/>
    <property type="match status" value="1"/>
</dbReference>
<feature type="domain" description="NAD-dependent epimerase/dehydratase" evidence="4">
    <location>
        <begin position="10"/>
        <end position="208"/>
    </location>
</feature>
<feature type="signal peptide" evidence="3">
    <location>
        <begin position="1"/>
        <end position="26"/>
    </location>
</feature>
<dbReference type="InterPro" id="IPR001509">
    <property type="entry name" value="Epimerase_deHydtase"/>
</dbReference>
<feature type="chain" id="PRO_5045084547" description="NAD-dependent epimerase/dehydratase domain-containing protein" evidence="3">
    <location>
        <begin position="27"/>
        <end position="351"/>
    </location>
</feature>
<keyword evidence="2" id="KW-0119">Carbohydrate metabolism</keyword>
<accession>A0ABR1JQK2</accession>
<evidence type="ECO:0000256" key="1">
    <source>
        <dbReference type="ARBA" id="ARBA00022857"/>
    </source>
</evidence>
<dbReference type="EMBL" id="JBANRG010000008">
    <property type="protein sequence ID" value="KAK7464356.1"/>
    <property type="molecule type" value="Genomic_DNA"/>
</dbReference>
<dbReference type="Proteomes" id="UP001498398">
    <property type="component" value="Unassembled WGS sequence"/>
</dbReference>
<reference evidence="5 6" key="1">
    <citation type="submission" date="2024-01" db="EMBL/GenBank/DDBJ databases">
        <title>A draft genome for the cacao thread blight pathogen Marasmiellus scandens.</title>
        <authorList>
            <person name="Baruah I.K."/>
            <person name="Leung J."/>
            <person name="Bukari Y."/>
            <person name="Amoako-Attah I."/>
            <person name="Meinhardt L.W."/>
            <person name="Bailey B.A."/>
            <person name="Cohen S.P."/>
        </authorList>
    </citation>
    <scope>NUCLEOTIDE SEQUENCE [LARGE SCALE GENOMIC DNA]</scope>
    <source>
        <strain evidence="5 6">GH-19</strain>
    </source>
</reference>
<evidence type="ECO:0000259" key="4">
    <source>
        <dbReference type="Pfam" id="PF01370"/>
    </source>
</evidence>